<dbReference type="PANTHER" id="PTHR46082">
    <property type="entry name" value="ATP/GTP-BINDING PROTEIN-RELATED"/>
    <property type="match status" value="1"/>
</dbReference>
<dbReference type="EMBL" id="LYCR01000005">
    <property type="protein sequence ID" value="OGM50007.1"/>
    <property type="molecule type" value="Genomic_DNA"/>
</dbReference>
<dbReference type="Gene3D" id="3.40.50.1580">
    <property type="entry name" value="Nucleoside phosphorylase domain"/>
    <property type="match status" value="2"/>
</dbReference>
<dbReference type="Pfam" id="PF24883">
    <property type="entry name" value="NPHP3_N"/>
    <property type="match status" value="1"/>
</dbReference>
<feature type="transmembrane region" description="Helical" evidence="3">
    <location>
        <begin position="199"/>
        <end position="219"/>
    </location>
</feature>
<evidence type="ECO:0000313" key="7">
    <source>
        <dbReference type="Proteomes" id="UP000179179"/>
    </source>
</evidence>
<dbReference type="Gene3D" id="1.25.40.20">
    <property type="entry name" value="Ankyrin repeat-containing domain"/>
    <property type="match status" value="2"/>
</dbReference>
<dbReference type="Proteomes" id="UP000179179">
    <property type="component" value="Unassembled WGS sequence"/>
</dbReference>
<gene>
    <name evidence="6" type="ORF">ABOM_001263</name>
</gene>
<dbReference type="InterPro" id="IPR053137">
    <property type="entry name" value="NLR-like"/>
</dbReference>
<dbReference type="InterPro" id="IPR054471">
    <property type="entry name" value="GPIID_WHD"/>
</dbReference>
<dbReference type="AlphaFoldDB" id="A0A1F8AEC0"/>
<keyword evidence="1" id="KW-0677">Repeat</keyword>
<dbReference type="SUPFAM" id="SSF53167">
    <property type="entry name" value="Purine and uridine phosphorylases"/>
    <property type="match status" value="1"/>
</dbReference>
<keyword evidence="3" id="KW-1133">Transmembrane helix</keyword>
<feature type="repeat" description="ANK" evidence="2">
    <location>
        <begin position="916"/>
        <end position="948"/>
    </location>
</feature>
<keyword evidence="3" id="KW-0812">Transmembrane</keyword>
<feature type="domain" description="Nephrocystin 3-like N-terminal" evidence="5">
    <location>
        <begin position="436"/>
        <end position="597"/>
    </location>
</feature>
<keyword evidence="3" id="KW-0472">Membrane</keyword>
<dbReference type="PROSITE" id="PS50088">
    <property type="entry name" value="ANK_REPEAT"/>
    <property type="match status" value="2"/>
</dbReference>
<accession>A0A1F8AEC0</accession>
<feature type="domain" description="GPI inositol-deacylase winged helix" evidence="4">
    <location>
        <begin position="703"/>
        <end position="784"/>
    </location>
</feature>
<evidence type="ECO:0000256" key="3">
    <source>
        <dbReference type="SAM" id="Phobius"/>
    </source>
</evidence>
<dbReference type="SUPFAM" id="SSF52540">
    <property type="entry name" value="P-loop containing nucleoside triphosphate hydrolases"/>
    <property type="match status" value="1"/>
</dbReference>
<dbReference type="InterPro" id="IPR027417">
    <property type="entry name" value="P-loop_NTPase"/>
</dbReference>
<evidence type="ECO:0000256" key="2">
    <source>
        <dbReference type="PROSITE-ProRule" id="PRU00023"/>
    </source>
</evidence>
<dbReference type="PANTHER" id="PTHR46082:SF11">
    <property type="entry name" value="AAA+ ATPASE DOMAIN-CONTAINING PROTEIN-RELATED"/>
    <property type="match status" value="1"/>
</dbReference>
<evidence type="ECO:0000259" key="5">
    <source>
        <dbReference type="Pfam" id="PF24883"/>
    </source>
</evidence>
<dbReference type="GO" id="GO:0003824">
    <property type="term" value="F:catalytic activity"/>
    <property type="evidence" value="ECO:0007669"/>
    <property type="project" value="InterPro"/>
</dbReference>
<dbReference type="Gene3D" id="3.40.50.300">
    <property type="entry name" value="P-loop containing nucleotide triphosphate hydrolases"/>
    <property type="match status" value="1"/>
</dbReference>
<comment type="caution">
    <text evidence="6">The sequence shown here is derived from an EMBL/GenBank/DDBJ whole genome shotgun (WGS) entry which is preliminary data.</text>
</comment>
<dbReference type="Pfam" id="PF00023">
    <property type="entry name" value="Ank"/>
    <property type="match status" value="1"/>
</dbReference>
<dbReference type="STRING" id="109264.A0A1F8AEC0"/>
<feature type="transmembrane region" description="Helical" evidence="3">
    <location>
        <begin position="226"/>
        <end position="244"/>
    </location>
</feature>
<dbReference type="Pfam" id="PF22939">
    <property type="entry name" value="WHD_GPIID"/>
    <property type="match status" value="1"/>
</dbReference>
<dbReference type="InterPro" id="IPR035994">
    <property type="entry name" value="Nucleoside_phosphorylase_sf"/>
</dbReference>
<dbReference type="GO" id="GO:0009116">
    <property type="term" value="P:nucleoside metabolic process"/>
    <property type="evidence" value="ECO:0007669"/>
    <property type="project" value="InterPro"/>
</dbReference>
<organism evidence="6 7">
    <name type="scientific">Aspergillus bombycis</name>
    <dbReference type="NCBI Taxonomy" id="109264"/>
    <lineage>
        <taxon>Eukaryota</taxon>
        <taxon>Fungi</taxon>
        <taxon>Dikarya</taxon>
        <taxon>Ascomycota</taxon>
        <taxon>Pezizomycotina</taxon>
        <taxon>Eurotiomycetes</taxon>
        <taxon>Eurotiomycetidae</taxon>
        <taxon>Eurotiales</taxon>
        <taxon>Aspergillaceae</taxon>
        <taxon>Aspergillus</taxon>
    </lineage>
</organism>
<keyword evidence="7" id="KW-1185">Reference proteome</keyword>
<evidence type="ECO:0000256" key="1">
    <source>
        <dbReference type="ARBA" id="ARBA00022737"/>
    </source>
</evidence>
<dbReference type="InterPro" id="IPR056884">
    <property type="entry name" value="NPHP3-like_N"/>
</dbReference>
<dbReference type="PROSITE" id="PS50297">
    <property type="entry name" value="ANK_REP_REGION"/>
    <property type="match status" value="1"/>
</dbReference>
<reference evidence="6 7" key="1">
    <citation type="journal article" date="2016" name="Genome Biol. Evol.">
        <title>Draft genome sequence of an aflatoxigenic Aspergillus species, A. bombycis.</title>
        <authorList>
            <person name="Moore G.G."/>
            <person name="Mack B.M."/>
            <person name="Beltz S.B."/>
            <person name="Gilbert M.K."/>
        </authorList>
    </citation>
    <scope>NUCLEOTIDE SEQUENCE [LARGE SCALE GENOMIC DNA]</scope>
    <source>
        <strain evidence="7">NRRL 26010</strain>
    </source>
</reference>
<feature type="repeat" description="ANK" evidence="2">
    <location>
        <begin position="1075"/>
        <end position="1107"/>
    </location>
</feature>
<dbReference type="InterPro" id="IPR002110">
    <property type="entry name" value="Ankyrin_rpt"/>
</dbReference>
<dbReference type="InterPro" id="IPR036770">
    <property type="entry name" value="Ankyrin_rpt-contain_sf"/>
</dbReference>
<protein>
    <submittedName>
        <fullName evidence="6">Uncharacterized protein</fullName>
    </submittedName>
</protein>
<dbReference type="SMART" id="SM00248">
    <property type="entry name" value="ANK"/>
    <property type="match status" value="9"/>
</dbReference>
<dbReference type="RefSeq" id="XP_022393724.1">
    <property type="nucleotide sequence ID" value="XM_022528393.1"/>
</dbReference>
<dbReference type="SUPFAM" id="SSF48403">
    <property type="entry name" value="Ankyrin repeat"/>
    <property type="match status" value="1"/>
</dbReference>
<dbReference type="OrthoDB" id="195446at2759"/>
<keyword evidence="2" id="KW-0040">ANK repeat</keyword>
<evidence type="ECO:0000313" key="6">
    <source>
        <dbReference type="EMBL" id="OGM50007.1"/>
    </source>
</evidence>
<dbReference type="GeneID" id="34444653"/>
<evidence type="ECO:0000259" key="4">
    <source>
        <dbReference type="Pfam" id="PF22939"/>
    </source>
</evidence>
<proteinExistence type="predicted"/>
<name>A0A1F8AEC0_9EURO</name>
<sequence length="1208" mass="135017">MLDEVYPDLDQAEGDENIYTLGRIKEHNIVIACLPAGTTGIIPASKQAADMLRTFPRIRFGLMVGIGGGAPCANKPPSEDIRLGDVVVSTPDKTLGGVVKYNHGKVVAGGKFERTGMLNMPPTQLRNGVSKLRSKHEQYRNAISRYVSQMIEMASESDDANPQFRYMFCHQGLENDQLFEASYEHVEFAQQTNAIKHTLFPAMGLLGCVIIIIASTTIVQQLPWTSTLATCSVVCGIAAIALIMDFRTGWQSALSTINDPKRPCPCCNKSRIVHRQPRETNDPIIHYGTIASDDVVMRHATTRDKLQQQYNILCFETEAAGLMNDFPCLVIRGISDYSDTHKHKLWQRYAAATAAAYTKELLEVIPPTEVTKMGPAVDIVDIVRNEFATIHAKMNKSLGPLLNEQVNKEHKKILDWLAPSSHESQHLDAYKKHQPGTVKWFLESQEFLSLMNGDVSTLFCPGIPGAGKTILASMVIKHLQEQGDGQSCITFLYCSYGKRQEQTTENLLSTLLRHVVEQCDLIPESVSLLYESHTKKHIKPTPDSLLDTLIHIIRTQNRAFLVVDAVDECPDETWKGLLKAIRKLQDNTRLGFMATSRPSLEREIQGATRLEIRASQNDIESYLDNRFQELSKCAQQDSRLKENIKQQICDAADGMFLLATLHMDSLKDKRTPNEFRIALQSLPKGLGALDMAYDNAVSRIDDQGANSRTWARRVLSWVFHAIHPLRPIELQHALAIAAGDRRLQEDRLPVFEEITSLCAGLVILNQESRTIQLVHYTTQEYFSNLDWIQTSIDDITTSCITYLHFDDFESGFCPSKEEFEKRIELHPFYAYAASTWGHHARSLPIKKEDLIMGFLESKAKVSACSQVLLNYKFWSVDNEVVPGQASGVHLAAYFGLQKALVALFNRGHGKDSRDSHGQTPLYWAVEGGNVEGVALLLSKGANPNLYSDGVRWTPLLRAIGSENESIIRLLLESHADPNFCSKGYTPLILAISLDYEKIVKVLLEYADPNLYSHGYTPLTFAIFLQHEGVVNILLECADPNLCSNDRTPLLHAISTRHEGIIQILLKCADPNLCSNSRTPLAYAICLEHEEAVRLLLESHADPDFRGDHNEIPLLLALLLKHEGIIKLLLKHIGPNLCSSGPAPLPFAVVQGYEEGVKLLLELYADLNFCIVNVERDMETAISVAKELGHEEILELLLDSRSKVVSLEY</sequence>
<dbReference type="Pfam" id="PF12796">
    <property type="entry name" value="Ank_2"/>
    <property type="match status" value="2"/>
</dbReference>